<dbReference type="KEGG" id="mic:Mic7113_5607"/>
<dbReference type="EMBL" id="CP003630">
    <property type="protein sequence ID" value="AFZ21239.1"/>
    <property type="molecule type" value="Genomic_DNA"/>
</dbReference>
<evidence type="ECO:0000256" key="2">
    <source>
        <dbReference type="SAM" id="Phobius"/>
    </source>
</evidence>
<keyword evidence="4" id="KW-1185">Reference proteome</keyword>
<sequence length="481" mass="50680">MSQNTTIESTTPSLSNPSIHPVLQAALGSIDVQLEEELARYRRQRAGRPVMSPSGLGRHQIRKPLELIAVDQGTKKTQRPALGMSTAPQISFPLVMVNPSQAATSSQETSREPMDQMGERESSFSTPSDSASPLMAASGTNTDAWDGVEDVREQLTSAEKPAEEIGGLVPLGAAQSQPEDYLESSEKLLRSLDQEEVPPRSRKRLIDKVLTPLGVGSILLLLLSGATLAYIFKNPSTLSALNPNRWFGSKATTTAQQPTESAPAKTTPSENVPTIKGPNLAAEEFPEVGLNTLSHLEPSPTPTQPVVPTQPEGSGSEVTQQAPPVIPNSALPGSSSDISSALLPSPGQPETIPSTVAPLAPLPALPTGVPGANSSNSSAVNSKPSLAPTTPVTKQNSKASSAATQQAATPASAKGSFYYVLMNYSSDRDLAQAKTIVPDAYVQNVPEGKKIYMGAFKLESQAKTLVETLKKQGVNASIYHP</sequence>
<evidence type="ECO:0000256" key="1">
    <source>
        <dbReference type="SAM" id="MobiDB-lite"/>
    </source>
</evidence>
<gene>
    <name evidence="3" type="ORF">Mic7113_5607</name>
</gene>
<dbReference type="OrthoDB" id="532902at2"/>
<feature type="compositionally biased region" description="Polar residues" evidence="1">
    <location>
        <begin position="251"/>
        <end position="272"/>
    </location>
</feature>
<proteinExistence type="predicted"/>
<feature type="region of interest" description="Disordered" evidence="1">
    <location>
        <begin position="99"/>
        <end position="142"/>
    </location>
</feature>
<feature type="compositionally biased region" description="Low complexity" evidence="1">
    <location>
        <begin position="123"/>
        <end position="132"/>
    </location>
</feature>
<dbReference type="Proteomes" id="UP000010471">
    <property type="component" value="Chromosome"/>
</dbReference>
<feature type="compositionally biased region" description="Low complexity" evidence="1">
    <location>
        <begin position="329"/>
        <end position="345"/>
    </location>
</feature>
<dbReference type="HOGENOM" id="CLU_044703_0_0_3"/>
<feature type="compositionally biased region" description="Basic and acidic residues" evidence="1">
    <location>
        <begin position="109"/>
        <end position="122"/>
    </location>
</feature>
<name>K9WN97_9CYAN</name>
<organism evidence="3 4">
    <name type="scientific">Allocoleopsis franciscana PCC 7113</name>
    <dbReference type="NCBI Taxonomy" id="1173027"/>
    <lineage>
        <taxon>Bacteria</taxon>
        <taxon>Bacillati</taxon>
        <taxon>Cyanobacteriota</taxon>
        <taxon>Cyanophyceae</taxon>
        <taxon>Coleofasciculales</taxon>
        <taxon>Coleofasciculaceae</taxon>
        <taxon>Allocoleopsis</taxon>
        <taxon>Allocoleopsis franciscana</taxon>
    </lineage>
</organism>
<feature type="region of interest" description="Disordered" evidence="1">
    <location>
        <begin position="251"/>
        <end position="277"/>
    </location>
</feature>
<reference evidence="3 4" key="1">
    <citation type="submission" date="2012-06" db="EMBL/GenBank/DDBJ databases">
        <title>Finished chromosome of genome of Microcoleus sp. PCC 7113.</title>
        <authorList>
            <consortium name="US DOE Joint Genome Institute"/>
            <person name="Gugger M."/>
            <person name="Coursin T."/>
            <person name="Rippka R."/>
            <person name="Tandeau De Marsac N."/>
            <person name="Huntemann M."/>
            <person name="Wei C.-L."/>
            <person name="Han J."/>
            <person name="Detter J.C."/>
            <person name="Han C."/>
            <person name="Tapia R."/>
            <person name="Chen A."/>
            <person name="Kyrpides N."/>
            <person name="Mavromatis K."/>
            <person name="Markowitz V."/>
            <person name="Szeto E."/>
            <person name="Ivanova N."/>
            <person name="Pagani I."/>
            <person name="Pati A."/>
            <person name="Goodwin L."/>
            <person name="Nordberg H.P."/>
            <person name="Cantor M.N."/>
            <person name="Hua S.X."/>
            <person name="Woyke T."/>
            <person name="Kerfeld C.A."/>
        </authorList>
    </citation>
    <scope>NUCLEOTIDE SEQUENCE [LARGE SCALE GENOMIC DNA]</scope>
    <source>
        <strain evidence="3 4">PCC 7113</strain>
    </source>
</reference>
<evidence type="ECO:0000313" key="4">
    <source>
        <dbReference type="Proteomes" id="UP000010471"/>
    </source>
</evidence>
<accession>K9WN97</accession>
<feature type="region of interest" description="Disordered" evidence="1">
    <location>
        <begin position="292"/>
        <end position="407"/>
    </location>
</feature>
<dbReference type="eggNOG" id="ENOG502Z9EX">
    <property type="taxonomic scope" value="Bacteria"/>
</dbReference>
<keyword evidence="2" id="KW-0812">Transmembrane</keyword>
<evidence type="ECO:0008006" key="5">
    <source>
        <dbReference type="Google" id="ProtNLM"/>
    </source>
</evidence>
<keyword evidence="2" id="KW-1133">Transmembrane helix</keyword>
<evidence type="ECO:0000313" key="3">
    <source>
        <dbReference type="EMBL" id="AFZ21239.1"/>
    </source>
</evidence>
<dbReference type="STRING" id="1173027.Mic7113_5607"/>
<feature type="transmembrane region" description="Helical" evidence="2">
    <location>
        <begin position="209"/>
        <end position="232"/>
    </location>
</feature>
<feature type="compositionally biased region" description="Low complexity" evidence="1">
    <location>
        <begin position="393"/>
        <end position="407"/>
    </location>
</feature>
<protein>
    <recommendedName>
        <fullName evidence="5">SPOR domain-containing protein</fullName>
    </recommendedName>
</protein>
<keyword evidence="2" id="KW-0472">Membrane</keyword>
<dbReference type="AlphaFoldDB" id="K9WN97"/>
<feature type="compositionally biased region" description="Polar residues" evidence="1">
    <location>
        <begin position="99"/>
        <end position="108"/>
    </location>
</feature>
<dbReference type="RefSeq" id="WP_015185372.1">
    <property type="nucleotide sequence ID" value="NC_019738.1"/>
</dbReference>
<feature type="compositionally biased region" description="Polar residues" evidence="1">
    <location>
        <begin position="312"/>
        <end position="322"/>
    </location>
</feature>
<feature type="compositionally biased region" description="Low complexity" evidence="1">
    <location>
        <begin position="365"/>
        <end position="385"/>
    </location>
</feature>